<dbReference type="EMBL" id="BARS01003170">
    <property type="protein sequence ID" value="GAF78635.1"/>
    <property type="molecule type" value="Genomic_DNA"/>
</dbReference>
<dbReference type="PANTHER" id="PTHR11088">
    <property type="entry name" value="TRNA DIMETHYLALLYLTRANSFERASE"/>
    <property type="match status" value="1"/>
</dbReference>
<evidence type="ECO:0000256" key="3">
    <source>
        <dbReference type="ARBA" id="ARBA00012665"/>
    </source>
</evidence>
<keyword evidence="7" id="KW-0067">ATP-binding</keyword>
<evidence type="ECO:0000256" key="7">
    <source>
        <dbReference type="ARBA" id="ARBA00022840"/>
    </source>
</evidence>
<evidence type="ECO:0000256" key="4">
    <source>
        <dbReference type="ARBA" id="ARBA00022679"/>
    </source>
</evidence>
<dbReference type="InterPro" id="IPR018022">
    <property type="entry name" value="IPT"/>
</dbReference>
<dbReference type="InterPro" id="IPR027417">
    <property type="entry name" value="P-loop_NTPase"/>
</dbReference>
<dbReference type="Gene3D" id="3.40.50.300">
    <property type="entry name" value="P-loop containing nucleotide triphosphate hydrolases"/>
    <property type="match status" value="1"/>
</dbReference>
<comment type="similarity">
    <text evidence="2">Belongs to the IPP transferase family.</text>
</comment>
<comment type="cofactor">
    <cofactor evidence="1">
        <name>Mg(2+)</name>
        <dbReference type="ChEBI" id="CHEBI:18420"/>
    </cofactor>
</comment>
<dbReference type="SUPFAM" id="SSF52540">
    <property type="entry name" value="P-loop containing nucleoside triphosphate hydrolases"/>
    <property type="match status" value="1"/>
</dbReference>
<protein>
    <recommendedName>
        <fullName evidence="3">tRNA dimethylallyltransferase</fullName>
        <ecNumber evidence="3">2.5.1.75</ecNumber>
    </recommendedName>
</protein>
<evidence type="ECO:0000313" key="10">
    <source>
        <dbReference type="EMBL" id="GAF78635.1"/>
    </source>
</evidence>
<evidence type="ECO:0000256" key="6">
    <source>
        <dbReference type="ARBA" id="ARBA00022741"/>
    </source>
</evidence>
<evidence type="ECO:0000256" key="8">
    <source>
        <dbReference type="ARBA" id="ARBA00022842"/>
    </source>
</evidence>
<dbReference type="FunFam" id="1.10.20.140:FF:000001">
    <property type="entry name" value="tRNA dimethylallyltransferase"/>
    <property type="match status" value="1"/>
</dbReference>
<dbReference type="GO" id="GO:0006400">
    <property type="term" value="P:tRNA modification"/>
    <property type="evidence" value="ECO:0007669"/>
    <property type="project" value="TreeGrafter"/>
</dbReference>
<dbReference type="EC" id="2.5.1.75" evidence="3"/>
<comment type="caution">
    <text evidence="10">The sequence shown here is derived from an EMBL/GenBank/DDBJ whole genome shotgun (WGS) entry which is preliminary data.</text>
</comment>
<dbReference type="GO" id="GO:0052381">
    <property type="term" value="F:tRNA dimethylallyltransferase activity"/>
    <property type="evidence" value="ECO:0007669"/>
    <property type="project" value="UniProtKB-EC"/>
</dbReference>
<dbReference type="InterPro" id="IPR039657">
    <property type="entry name" value="Dimethylallyltransferase"/>
</dbReference>
<evidence type="ECO:0000256" key="5">
    <source>
        <dbReference type="ARBA" id="ARBA00022694"/>
    </source>
</evidence>
<dbReference type="Pfam" id="PF01715">
    <property type="entry name" value="IPPT"/>
    <property type="match status" value="1"/>
</dbReference>
<evidence type="ECO:0000256" key="1">
    <source>
        <dbReference type="ARBA" id="ARBA00001946"/>
    </source>
</evidence>
<keyword evidence="4" id="KW-0808">Transferase</keyword>
<dbReference type="AlphaFoldDB" id="X0TR80"/>
<dbReference type="Gene3D" id="1.10.20.140">
    <property type="match status" value="1"/>
</dbReference>
<proteinExistence type="inferred from homology"/>
<gene>
    <name evidence="10" type="ORF">S01H1_06105</name>
</gene>
<dbReference type="PANTHER" id="PTHR11088:SF60">
    <property type="entry name" value="TRNA DIMETHYLALLYLTRANSFERASE"/>
    <property type="match status" value="1"/>
</dbReference>
<dbReference type="GO" id="GO:0005524">
    <property type="term" value="F:ATP binding"/>
    <property type="evidence" value="ECO:0007669"/>
    <property type="project" value="UniProtKB-KW"/>
</dbReference>
<name>X0TR80_9ZZZZ</name>
<dbReference type="NCBIfam" id="TIGR00174">
    <property type="entry name" value="miaA"/>
    <property type="match status" value="1"/>
</dbReference>
<organism evidence="10">
    <name type="scientific">marine sediment metagenome</name>
    <dbReference type="NCBI Taxonomy" id="412755"/>
    <lineage>
        <taxon>unclassified sequences</taxon>
        <taxon>metagenomes</taxon>
        <taxon>ecological metagenomes</taxon>
    </lineage>
</organism>
<sequence>MDIGTAKPPKEALAALKYHLIDVVEPSEAFSVGHFLESAHRAVEQIKHRNKPVIAVGGTALYIKALLYGLFEGPGADEQIRTKLRQRAKTEGLNQLYEELSKIDPLAADRISPNDSRRIIRALEVYELTGKPISSLQQQWDVRTTHDAIRNTHDAIRIIGLRREKPEENKTLNARVKRMFGAGLVDEVKSLLAEDKPLSKQARCAIGYAELIDYLNG</sequence>
<reference evidence="10" key="1">
    <citation type="journal article" date="2014" name="Front. Microbiol.">
        <title>High frequency of phylogenetically diverse reductive dehalogenase-homologous genes in deep subseafloor sedimentary metagenomes.</title>
        <authorList>
            <person name="Kawai M."/>
            <person name="Futagami T."/>
            <person name="Toyoda A."/>
            <person name="Takaki Y."/>
            <person name="Nishi S."/>
            <person name="Hori S."/>
            <person name="Arai W."/>
            <person name="Tsubouchi T."/>
            <person name="Morono Y."/>
            <person name="Uchiyama I."/>
            <person name="Ito T."/>
            <person name="Fujiyama A."/>
            <person name="Inagaki F."/>
            <person name="Takami H."/>
        </authorList>
    </citation>
    <scope>NUCLEOTIDE SEQUENCE</scope>
    <source>
        <strain evidence="10">Expedition CK06-06</strain>
    </source>
</reference>
<feature type="non-terminal residue" evidence="10">
    <location>
        <position position="217"/>
    </location>
</feature>
<accession>X0TR80</accession>
<comment type="catalytic activity">
    <reaction evidence="9">
        <text>adenosine(37) in tRNA + dimethylallyl diphosphate = N(6)-dimethylallyladenosine(37) in tRNA + diphosphate</text>
        <dbReference type="Rhea" id="RHEA:26482"/>
        <dbReference type="Rhea" id="RHEA-COMP:10162"/>
        <dbReference type="Rhea" id="RHEA-COMP:10375"/>
        <dbReference type="ChEBI" id="CHEBI:33019"/>
        <dbReference type="ChEBI" id="CHEBI:57623"/>
        <dbReference type="ChEBI" id="CHEBI:74411"/>
        <dbReference type="ChEBI" id="CHEBI:74415"/>
        <dbReference type="EC" id="2.5.1.75"/>
    </reaction>
</comment>
<evidence type="ECO:0000256" key="2">
    <source>
        <dbReference type="ARBA" id="ARBA00005842"/>
    </source>
</evidence>
<evidence type="ECO:0000256" key="9">
    <source>
        <dbReference type="ARBA" id="ARBA00049563"/>
    </source>
</evidence>
<keyword evidence="5" id="KW-0819">tRNA processing</keyword>
<keyword evidence="8" id="KW-0460">Magnesium</keyword>
<keyword evidence="6" id="KW-0547">Nucleotide-binding</keyword>